<name>A0A7Z0CJY4_9ACTN</name>
<evidence type="ECO:0000256" key="1">
    <source>
        <dbReference type="SAM" id="Phobius"/>
    </source>
</evidence>
<keyword evidence="1" id="KW-1133">Transmembrane helix</keyword>
<keyword evidence="1" id="KW-0472">Membrane</keyword>
<dbReference type="AlphaFoldDB" id="A0A7Z0CJY4"/>
<feature type="transmembrane region" description="Helical" evidence="1">
    <location>
        <begin position="933"/>
        <end position="954"/>
    </location>
</feature>
<dbReference type="RefSeq" id="WP_179647728.1">
    <property type="nucleotide sequence ID" value="NZ_JACBZM010000001.1"/>
</dbReference>
<reference evidence="2 3" key="1">
    <citation type="submission" date="2020-07" db="EMBL/GenBank/DDBJ databases">
        <title>Sequencing the genomes of 1000 actinobacteria strains.</title>
        <authorList>
            <person name="Klenk H.-P."/>
        </authorList>
    </citation>
    <scope>NUCLEOTIDE SEQUENCE [LARGE SCALE GENOMIC DNA]</scope>
    <source>
        <strain evidence="2 3">DSM 15131</strain>
    </source>
</reference>
<dbReference type="InterPro" id="IPR050834">
    <property type="entry name" value="Glycosyltransf_2"/>
</dbReference>
<feature type="transmembrane region" description="Helical" evidence="1">
    <location>
        <begin position="515"/>
        <end position="535"/>
    </location>
</feature>
<dbReference type="GO" id="GO:0016740">
    <property type="term" value="F:transferase activity"/>
    <property type="evidence" value="ECO:0007669"/>
    <property type="project" value="UniProtKB-KW"/>
</dbReference>
<dbReference type="PANTHER" id="PTHR43685">
    <property type="entry name" value="GLYCOSYLTRANSFERASE"/>
    <property type="match status" value="1"/>
</dbReference>
<gene>
    <name evidence="2" type="ORF">BJ993_000669</name>
</gene>
<feature type="transmembrane region" description="Helical" evidence="1">
    <location>
        <begin position="769"/>
        <end position="791"/>
    </location>
</feature>
<evidence type="ECO:0000313" key="2">
    <source>
        <dbReference type="EMBL" id="NYI43589.1"/>
    </source>
</evidence>
<accession>A0A7Z0CJY4</accession>
<protein>
    <submittedName>
        <fullName evidence="2">GT2 family glycosyltransferase</fullName>
    </submittedName>
</protein>
<feature type="transmembrane region" description="Helical" evidence="1">
    <location>
        <begin position="737"/>
        <end position="757"/>
    </location>
</feature>
<evidence type="ECO:0000313" key="3">
    <source>
        <dbReference type="Proteomes" id="UP000562045"/>
    </source>
</evidence>
<dbReference type="PANTHER" id="PTHR43685:SF3">
    <property type="entry name" value="SLR2126 PROTEIN"/>
    <property type="match status" value="1"/>
</dbReference>
<dbReference type="InterPro" id="IPR029044">
    <property type="entry name" value="Nucleotide-diphossugar_trans"/>
</dbReference>
<dbReference type="Proteomes" id="UP000562045">
    <property type="component" value="Unassembled WGS sequence"/>
</dbReference>
<dbReference type="EMBL" id="JACBZM010000001">
    <property type="protein sequence ID" value="NYI43589.1"/>
    <property type="molecule type" value="Genomic_DNA"/>
</dbReference>
<proteinExistence type="predicted"/>
<dbReference type="Gene3D" id="3.90.550.10">
    <property type="entry name" value="Spore Coat Polysaccharide Biosynthesis Protein SpsA, Chain A"/>
    <property type="match status" value="1"/>
</dbReference>
<feature type="transmembrane region" description="Helical" evidence="1">
    <location>
        <begin position="618"/>
        <end position="638"/>
    </location>
</feature>
<feature type="transmembrane region" description="Helical" evidence="1">
    <location>
        <begin position="674"/>
        <end position="695"/>
    </location>
</feature>
<sequence length="963" mass="101702">MSQQVRVAVLLVSHDGASWLPAVLDGLRAQTAPLDSVVAIDTGSKDDSPEIVRQALEDHVPLAVRRMPASAGFPDAVADGLQALAAAGRDPEWVWILHDDAKPAPTALQELLAVAAQRPEADILGPKLREWPSLRRLLELGVTISGTGRRETGLERGEYDQGQHDEVREVFAVNTAGMLVRRTVLEELGGFDAALPIFGNDLDLGWRAAAAGRTTVIVPKAVVFHAEAAHRGVRRTPLTGRHTHFQERRAALFTLLVNARGATLPFQVVRLALGTLLRMVGLLCVRAVGEALDELAALFSVLRHPGRVLAARRTRREAVAALRGDAGPDRERVRRLLAPWWLPYRHGLDFLGDLVAAATNQAADVAERRRAAAAERDAAVAPPPARHRDEEDDYADTGWVVRFFTSPTAMATALVVLALLIGVRDIVGGFSGGALSPTPGSAGDWWRLHVEGWHPIGFGSDVPAPAYVLPLALLAWPVGPSTLISLVMALAAPVALWGAWRFLRVVGRFVTPYGAPRWLLLWGSVMWALVPLASGAWGGGRWGVVVASAILPWLAHAALGFADPDAAHRWRAGWRTGLALALLTAVAPSSWLVLAVLIGVLVGFAFRLAPGEVRERSVWGPPVAALAVPLLVLVPWWLPAVLEGAAGTLVLDIGRWPSAATSGWDLLAGRVGDLGAPAAVGLVLPVLALLSLIPAATRIPVVACWVVAAVTAAVGVPLAVTSVGLAGGDGQQPGLGIVLLVLQGAWLTAALLGGLSLHHLGDQRRPVQAGLALAGLAGLVAPLVGLVWFAVWGGEDLTDDPPSDVPVYMAQRAEQADQDGILVLRGSIADGLSYEVHRGDGMTLGEDEIAALTPEDAEVTAVIRSLVTAPDPDAVQELSRRGILYVVQAAPADGSVASSLDATSGLVQASSSRGTRAWQVDPAPGPLPEHHDWVRALLLLVQGIAIPVLVVLALPPLRRSRDD</sequence>
<dbReference type="Pfam" id="PF13641">
    <property type="entry name" value="Glyco_tranf_2_3"/>
    <property type="match status" value="1"/>
</dbReference>
<dbReference type="SUPFAM" id="SSF53448">
    <property type="entry name" value="Nucleotide-diphospho-sugar transferases"/>
    <property type="match status" value="1"/>
</dbReference>
<keyword evidence="2" id="KW-0808">Transferase</keyword>
<feature type="transmembrane region" description="Helical" evidence="1">
    <location>
        <begin position="582"/>
        <end position="606"/>
    </location>
</feature>
<feature type="transmembrane region" description="Helical" evidence="1">
    <location>
        <begin position="483"/>
        <end position="503"/>
    </location>
</feature>
<organism evidence="2 3">
    <name type="scientific">Nocardioides aromaticivorans</name>
    <dbReference type="NCBI Taxonomy" id="200618"/>
    <lineage>
        <taxon>Bacteria</taxon>
        <taxon>Bacillati</taxon>
        <taxon>Actinomycetota</taxon>
        <taxon>Actinomycetes</taxon>
        <taxon>Propionibacteriales</taxon>
        <taxon>Nocardioidaceae</taxon>
        <taxon>Nocardioides</taxon>
    </lineage>
</organism>
<keyword evidence="1" id="KW-0812">Transmembrane</keyword>
<comment type="caution">
    <text evidence="2">The sequence shown here is derived from an EMBL/GenBank/DDBJ whole genome shotgun (WGS) entry which is preliminary data.</text>
</comment>
<feature type="transmembrane region" description="Helical" evidence="1">
    <location>
        <begin position="702"/>
        <end position="725"/>
    </location>
</feature>